<evidence type="ECO:0000256" key="1">
    <source>
        <dbReference type="ARBA" id="ARBA00022723"/>
    </source>
</evidence>
<protein>
    <recommendedName>
        <fullName evidence="3">HD domain-containing protein</fullName>
    </recommendedName>
</protein>
<dbReference type="GO" id="GO:0046872">
    <property type="term" value="F:metal ion binding"/>
    <property type="evidence" value="ECO:0007669"/>
    <property type="project" value="UniProtKB-KW"/>
</dbReference>
<dbReference type="Proteomes" id="UP000011531">
    <property type="component" value="Unassembled WGS sequence"/>
</dbReference>
<keyword evidence="1" id="KW-0479">Metal-binding</keyword>
<feature type="non-terminal residue" evidence="4">
    <location>
        <position position="68"/>
    </location>
</feature>
<dbReference type="InterPro" id="IPR039356">
    <property type="entry name" value="YfbR/HDDC2"/>
</dbReference>
<dbReference type="PANTHER" id="PTHR11845:SF13">
    <property type="entry name" value="5'-DEOXYNUCLEOTIDASE HDDC2"/>
    <property type="match status" value="1"/>
</dbReference>
<dbReference type="InterPro" id="IPR006674">
    <property type="entry name" value="HD_domain"/>
</dbReference>
<dbReference type="Gene3D" id="1.10.3210.10">
    <property type="entry name" value="Hypothetical protein af1432"/>
    <property type="match status" value="1"/>
</dbReference>
<dbReference type="AlphaFoldDB" id="L9XGZ7"/>
<proteinExistence type="predicted"/>
<evidence type="ECO:0000313" key="4">
    <source>
        <dbReference type="EMBL" id="ELY59953.1"/>
    </source>
</evidence>
<organism evidence="4 5">
    <name type="scientific">Natronococcus jeotgali DSM 18795</name>
    <dbReference type="NCBI Taxonomy" id="1227498"/>
    <lineage>
        <taxon>Archaea</taxon>
        <taxon>Methanobacteriati</taxon>
        <taxon>Methanobacteriota</taxon>
        <taxon>Stenosarchaea group</taxon>
        <taxon>Halobacteria</taxon>
        <taxon>Halobacteriales</taxon>
        <taxon>Natrialbaceae</taxon>
        <taxon>Natronococcus</taxon>
    </lineage>
</organism>
<accession>L9XGZ7</accession>
<dbReference type="SUPFAM" id="SSF109604">
    <property type="entry name" value="HD-domain/PDEase-like"/>
    <property type="match status" value="1"/>
</dbReference>
<name>L9XGZ7_9EURY</name>
<evidence type="ECO:0000256" key="2">
    <source>
        <dbReference type="ARBA" id="ARBA00022801"/>
    </source>
</evidence>
<dbReference type="GO" id="GO:0002953">
    <property type="term" value="F:5'-deoxynucleotidase activity"/>
    <property type="evidence" value="ECO:0007669"/>
    <property type="project" value="InterPro"/>
</dbReference>
<dbReference type="OrthoDB" id="46088at2157"/>
<dbReference type="GO" id="GO:0005737">
    <property type="term" value="C:cytoplasm"/>
    <property type="evidence" value="ECO:0007669"/>
    <property type="project" value="TreeGrafter"/>
</dbReference>
<dbReference type="PANTHER" id="PTHR11845">
    <property type="entry name" value="5'-DEOXYNUCLEOTIDASE HDDC2"/>
    <property type="match status" value="1"/>
</dbReference>
<evidence type="ECO:0000313" key="5">
    <source>
        <dbReference type="Proteomes" id="UP000011531"/>
    </source>
</evidence>
<feature type="domain" description="HD" evidence="3">
    <location>
        <begin position="14"/>
        <end position="67"/>
    </location>
</feature>
<reference evidence="4 5" key="1">
    <citation type="journal article" date="2014" name="PLoS Genet.">
        <title>Phylogenetically driven sequencing of extremely halophilic archaea reveals strategies for static and dynamic osmo-response.</title>
        <authorList>
            <person name="Becker E.A."/>
            <person name="Seitzer P.M."/>
            <person name="Tritt A."/>
            <person name="Larsen D."/>
            <person name="Krusor M."/>
            <person name="Yao A.I."/>
            <person name="Wu D."/>
            <person name="Madern D."/>
            <person name="Eisen J.A."/>
            <person name="Darling A.E."/>
            <person name="Facciotti M.T."/>
        </authorList>
    </citation>
    <scope>NUCLEOTIDE SEQUENCE [LARGE SCALE GENOMIC DNA]</scope>
    <source>
        <strain evidence="4 5">DSM 18795</strain>
    </source>
</reference>
<dbReference type="Pfam" id="PF13023">
    <property type="entry name" value="HD_3"/>
    <property type="match status" value="1"/>
</dbReference>
<keyword evidence="5" id="KW-1185">Reference proteome</keyword>
<evidence type="ECO:0000259" key="3">
    <source>
        <dbReference type="Pfam" id="PF13023"/>
    </source>
</evidence>
<dbReference type="EMBL" id="AOIA01000095">
    <property type="protein sequence ID" value="ELY59953.1"/>
    <property type="molecule type" value="Genomic_DNA"/>
</dbReference>
<keyword evidence="2" id="KW-0378">Hydrolase</keyword>
<dbReference type="RefSeq" id="WP_008423206.1">
    <property type="nucleotide sequence ID" value="NZ_AOIA01000095.1"/>
</dbReference>
<dbReference type="STRING" id="1227498.C492_10860"/>
<sequence>MTDELGSLLEWFDLKDELRTGWELRNINSPESVAAHTWGAAALCLLYAEREEVDRQKAVTMALIHDLG</sequence>
<comment type="caution">
    <text evidence="4">The sequence shown here is derived from an EMBL/GenBank/DDBJ whole genome shotgun (WGS) entry which is preliminary data.</text>
</comment>
<gene>
    <name evidence="4" type="ORF">C492_10860</name>
</gene>